<dbReference type="Proteomes" id="UP001500218">
    <property type="component" value="Unassembled WGS sequence"/>
</dbReference>
<organism evidence="2 3">
    <name type="scientific">Luedemannella flava</name>
    <dbReference type="NCBI Taxonomy" id="349316"/>
    <lineage>
        <taxon>Bacteria</taxon>
        <taxon>Bacillati</taxon>
        <taxon>Actinomycetota</taxon>
        <taxon>Actinomycetes</taxon>
        <taxon>Micromonosporales</taxon>
        <taxon>Micromonosporaceae</taxon>
        <taxon>Luedemannella</taxon>
    </lineage>
</organism>
<protein>
    <submittedName>
        <fullName evidence="2">Uncharacterized protein</fullName>
    </submittedName>
</protein>
<proteinExistence type="predicted"/>
<evidence type="ECO:0000256" key="1">
    <source>
        <dbReference type="SAM" id="SignalP"/>
    </source>
</evidence>
<feature type="signal peptide" evidence="1">
    <location>
        <begin position="1"/>
        <end position="26"/>
    </location>
</feature>
<evidence type="ECO:0000313" key="3">
    <source>
        <dbReference type="Proteomes" id="UP001500218"/>
    </source>
</evidence>
<dbReference type="EMBL" id="BAAALT010000003">
    <property type="protein sequence ID" value="GAA1783639.1"/>
    <property type="molecule type" value="Genomic_DNA"/>
</dbReference>
<keyword evidence="3" id="KW-1185">Reference proteome</keyword>
<sequence>MGATLWLLGGLAAVCFGLSTASSENAMCGDKVMEPDDVCVTIDRDTGESDRSDQDEQRESNKVGYLIAVAGGLVAVGSGVSLFRQSRPRQGDPDAGSGPDRALLAVQRGWQFRPSDPAMIAGLEVGPISAERLARGPWDVRDVLIGEHNGFRFAIFDFCSRYRWSDRISVDVVWIVYVPGADPARLAAWFDGGGKQRFTRKPVIASYVTGNVLCGVRGGSLGRRPAEALVAGLEQMTGMAAAFRSETA</sequence>
<gene>
    <name evidence="2" type="ORF">GCM10009682_02140</name>
</gene>
<feature type="chain" id="PRO_5045588739" evidence="1">
    <location>
        <begin position="27"/>
        <end position="248"/>
    </location>
</feature>
<accession>A0ABP4XHV3</accession>
<evidence type="ECO:0000313" key="2">
    <source>
        <dbReference type="EMBL" id="GAA1783639.1"/>
    </source>
</evidence>
<comment type="caution">
    <text evidence="2">The sequence shown here is derived from an EMBL/GenBank/DDBJ whole genome shotgun (WGS) entry which is preliminary data.</text>
</comment>
<name>A0ABP4XHV3_9ACTN</name>
<keyword evidence="1" id="KW-0732">Signal</keyword>
<reference evidence="3" key="1">
    <citation type="journal article" date="2019" name="Int. J. Syst. Evol. Microbiol.">
        <title>The Global Catalogue of Microorganisms (GCM) 10K type strain sequencing project: providing services to taxonomists for standard genome sequencing and annotation.</title>
        <authorList>
            <consortium name="The Broad Institute Genomics Platform"/>
            <consortium name="The Broad Institute Genome Sequencing Center for Infectious Disease"/>
            <person name="Wu L."/>
            <person name="Ma J."/>
        </authorList>
    </citation>
    <scope>NUCLEOTIDE SEQUENCE [LARGE SCALE GENOMIC DNA]</scope>
    <source>
        <strain evidence="3">JCM 13250</strain>
    </source>
</reference>